<dbReference type="GO" id="GO:0030705">
    <property type="term" value="P:cytoskeleton-dependent intracellular transport"/>
    <property type="evidence" value="ECO:0007669"/>
    <property type="project" value="InterPro"/>
</dbReference>
<proteinExistence type="predicted"/>
<dbReference type="InterPro" id="IPR043936">
    <property type="entry name" value="HOOK_N"/>
</dbReference>
<dbReference type="CDD" id="cd22211">
    <property type="entry name" value="HkD_SF"/>
    <property type="match status" value="1"/>
</dbReference>
<reference evidence="8 9" key="1">
    <citation type="submission" date="2017-01" db="EMBL/GenBank/DDBJ databases">
        <title>The recent genome duplication of the halophilic yeast Hortaea werneckii: insights from long-read sequencing.</title>
        <authorList>
            <person name="Sinha S."/>
            <person name="Flibotte S."/>
            <person name="Neira M."/>
            <person name="Lenassi M."/>
            <person name="Gostincar C."/>
            <person name="Stajich J.E."/>
            <person name="Nislow C.E."/>
        </authorList>
    </citation>
    <scope>NUCLEOTIDE SEQUENCE [LARGE SCALE GENOMIC DNA]</scope>
    <source>
        <strain evidence="8 9">EXF-2000</strain>
    </source>
</reference>
<dbReference type="GO" id="GO:0051959">
    <property type="term" value="F:dynein light intermediate chain binding"/>
    <property type="evidence" value="ECO:0007669"/>
    <property type="project" value="TreeGrafter"/>
</dbReference>
<dbReference type="CDD" id="cd00167">
    <property type="entry name" value="SANT"/>
    <property type="match status" value="1"/>
</dbReference>
<dbReference type="STRING" id="1157616.A0A1Z5T2X9"/>
<accession>A0A1Z5T2X9</accession>
<evidence type="ECO:0000259" key="7">
    <source>
        <dbReference type="PROSITE" id="PS51294"/>
    </source>
</evidence>
<dbReference type="InterPro" id="IPR017930">
    <property type="entry name" value="Myb_dom"/>
</dbReference>
<dbReference type="GO" id="GO:0005737">
    <property type="term" value="C:cytoplasm"/>
    <property type="evidence" value="ECO:0007669"/>
    <property type="project" value="UniProtKB-SubCell"/>
</dbReference>
<evidence type="ECO:0000256" key="4">
    <source>
        <dbReference type="SAM" id="Coils"/>
    </source>
</evidence>
<dbReference type="SMART" id="SM00717">
    <property type="entry name" value="SANT"/>
    <property type="match status" value="1"/>
</dbReference>
<dbReference type="Gene3D" id="1.10.418.10">
    <property type="entry name" value="Calponin-like domain"/>
    <property type="match status" value="1"/>
</dbReference>
<dbReference type="PANTHER" id="PTHR18947">
    <property type="entry name" value="HOOK PROTEINS"/>
    <property type="match status" value="1"/>
</dbReference>
<evidence type="ECO:0000313" key="8">
    <source>
        <dbReference type="EMBL" id="OTA30414.1"/>
    </source>
</evidence>
<feature type="coiled-coil region" evidence="4">
    <location>
        <begin position="381"/>
        <end position="549"/>
    </location>
</feature>
<dbReference type="InParanoid" id="A0A1Z5T2X9"/>
<dbReference type="VEuPathDB" id="FungiDB:BTJ68_11047"/>
<evidence type="ECO:0008006" key="10">
    <source>
        <dbReference type="Google" id="ProtNLM"/>
    </source>
</evidence>
<dbReference type="Gene3D" id="1.10.10.60">
    <property type="entry name" value="Homeodomain-like"/>
    <property type="match status" value="1"/>
</dbReference>
<dbReference type="InterPro" id="IPR036872">
    <property type="entry name" value="CH_dom_sf"/>
</dbReference>
<evidence type="ECO:0000256" key="3">
    <source>
        <dbReference type="ARBA" id="ARBA00023054"/>
    </source>
</evidence>
<feature type="region of interest" description="Disordered" evidence="5">
    <location>
        <begin position="680"/>
        <end position="738"/>
    </location>
</feature>
<dbReference type="EMBL" id="MUNK01000140">
    <property type="protein sequence ID" value="OTA30414.1"/>
    <property type="molecule type" value="Genomic_DNA"/>
</dbReference>
<feature type="compositionally biased region" description="Basic and acidic residues" evidence="5">
    <location>
        <begin position="680"/>
        <end position="698"/>
    </location>
</feature>
<protein>
    <recommendedName>
        <fullName evidence="10">Myb-like domain-containing protein</fullName>
    </recommendedName>
</protein>
<name>A0A1Z5T2X9_HORWE</name>
<dbReference type="Pfam" id="PF19047">
    <property type="entry name" value="HOOK_N"/>
    <property type="match status" value="1"/>
</dbReference>
<feature type="domain" description="HTH myb-type" evidence="7">
    <location>
        <begin position="65"/>
        <end position="119"/>
    </location>
</feature>
<dbReference type="InterPro" id="IPR009057">
    <property type="entry name" value="Homeodomain-like_sf"/>
</dbReference>
<keyword evidence="2" id="KW-0963">Cytoplasm</keyword>
<dbReference type="GO" id="GO:0031122">
    <property type="term" value="P:cytoplasmic microtubule organization"/>
    <property type="evidence" value="ECO:0007669"/>
    <property type="project" value="TreeGrafter"/>
</dbReference>
<feature type="compositionally biased region" description="Pro residues" evidence="5">
    <location>
        <begin position="8"/>
        <end position="19"/>
    </location>
</feature>
<evidence type="ECO:0000256" key="1">
    <source>
        <dbReference type="ARBA" id="ARBA00004496"/>
    </source>
</evidence>
<organism evidence="8 9">
    <name type="scientific">Hortaea werneckii EXF-2000</name>
    <dbReference type="NCBI Taxonomy" id="1157616"/>
    <lineage>
        <taxon>Eukaryota</taxon>
        <taxon>Fungi</taxon>
        <taxon>Dikarya</taxon>
        <taxon>Ascomycota</taxon>
        <taxon>Pezizomycotina</taxon>
        <taxon>Dothideomycetes</taxon>
        <taxon>Dothideomycetidae</taxon>
        <taxon>Mycosphaerellales</taxon>
        <taxon>Teratosphaeriaceae</taxon>
        <taxon>Hortaea</taxon>
    </lineage>
</organism>
<dbReference type="Pfam" id="PF00249">
    <property type="entry name" value="Myb_DNA-binding"/>
    <property type="match status" value="1"/>
</dbReference>
<dbReference type="InterPro" id="IPR001005">
    <property type="entry name" value="SANT/Myb"/>
</dbReference>
<feature type="region of interest" description="Disordered" evidence="5">
    <location>
        <begin position="613"/>
        <end position="656"/>
    </location>
</feature>
<dbReference type="OrthoDB" id="2129491at2759"/>
<comment type="caution">
    <text evidence="8">The sequence shown here is derived from an EMBL/GenBank/DDBJ whole genome shotgun (WGS) entry which is preliminary data.</text>
</comment>
<feature type="compositionally biased region" description="Polar residues" evidence="5">
    <location>
        <begin position="640"/>
        <end position="651"/>
    </location>
</feature>
<gene>
    <name evidence="8" type="ORF">BTJ68_11047</name>
</gene>
<sequence length="791" mass="90051">MQTAHYQPPYPHAGPPNGYPPMHAYPGYPPAAMADPRLPPPIPFSHHLGPSNKRLAPVQPHPAESPAKKKQSKWTAEEDASIIELRGGNMKWEDISKHLPGRSAISCRLRFQNYLERRSEWDEEKKNKLARLYERFKKDMWEKIAKEMQLPWRAAEAMHWQIGEVEMAQRANVPVFHLAGGGNASGPPPPGASLLQWVQSFEELGKVEGWLELSDGKRLWMILREVDSGYFSGGLPEPEVPSSGDWTRKWQNLKHLERQVSTYYRDVCGGQDSIAAGHDPALKTIAAEASVPELEKLIMVIIRAAMASPESNQRMAQRLMSLGRENAMVIANELRAMEESEVVDSEPMSRDESAYQSEQETSEETKSNGNKAKPAPYTDPLLEREEELLQAQATIDKLQASQAAAQRQLHELRQDKERLQEAFDAYRSDIDVKGRKSGGDDAFKKLQRQADNDRAYIDDLESQMQSSRSTMESYERQIEKFKADNEASQKLRDDLQMLKADNEDLGQKVKANENLKKKIQTLQEQEKMNASLKEELKTANDRLEELDRLKLVQSSLEKEIIEKKGLIRNQEYQINELTTTRKHAEYDARMLMQKLDAARERAERDHEALEDLRSKLQESRLDDPDIDDAPTKRDQELTDAEQQPQTVSAPTDDSKHWREKLAMVEKQLEAADARLKQAAERNAALEDASRGREADTKAQQDANMQTAEREQLIADLRSQVEASKKEYSNEPAPTQDTAALQRENRLMASAWYDLASRLQNNGVSLGRRRQEPKSWLGKQRTLVGPSNSLQR</sequence>
<evidence type="ECO:0000256" key="2">
    <source>
        <dbReference type="ARBA" id="ARBA00022490"/>
    </source>
</evidence>
<feature type="region of interest" description="Disordered" evidence="5">
    <location>
        <begin position="1"/>
        <end position="76"/>
    </location>
</feature>
<dbReference type="SUPFAM" id="SSF46689">
    <property type="entry name" value="Homeodomain-like"/>
    <property type="match status" value="1"/>
</dbReference>
<feature type="compositionally biased region" description="Basic and acidic residues" evidence="5">
    <location>
        <begin position="613"/>
        <end position="636"/>
    </location>
</feature>
<dbReference type="GO" id="GO:0008017">
    <property type="term" value="F:microtubule binding"/>
    <property type="evidence" value="ECO:0007669"/>
    <property type="project" value="TreeGrafter"/>
</dbReference>
<keyword evidence="9" id="KW-1185">Reference proteome</keyword>
<keyword evidence="3 4" id="KW-0175">Coiled coil</keyword>
<feature type="domain" description="Myb-like" evidence="6">
    <location>
        <begin position="66"/>
        <end position="115"/>
    </location>
</feature>
<dbReference type="AlphaFoldDB" id="A0A1Z5T2X9"/>
<dbReference type="PROSITE" id="PS50090">
    <property type="entry name" value="MYB_LIKE"/>
    <property type="match status" value="1"/>
</dbReference>
<dbReference type="SUPFAM" id="SSF116907">
    <property type="entry name" value="Hook domain"/>
    <property type="match status" value="1"/>
</dbReference>
<dbReference type="GO" id="GO:0005815">
    <property type="term" value="C:microtubule organizing center"/>
    <property type="evidence" value="ECO:0007669"/>
    <property type="project" value="TreeGrafter"/>
</dbReference>
<feature type="region of interest" description="Disordered" evidence="5">
    <location>
        <begin position="338"/>
        <end position="377"/>
    </location>
</feature>
<feature type="region of interest" description="Disordered" evidence="5">
    <location>
        <begin position="763"/>
        <end position="791"/>
    </location>
</feature>
<dbReference type="Proteomes" id="UP000194280">
    <property type="component" value="Unassembled WGS sequence"/>
</dbReference>
<evidence type="ECO:0000313" key="9">
    <source>
        <dbReference type="Proteomes" id="UP000194280"/>
    </source>
</evidence>
<evidence type="ECO:0000256" key="5">
    <source>
        <dbReference type="SAM" id="MobiDB-lite"/>
    </source>
</evidence>
<dbReference type="PROSITE" id="PS51294">
    <property type="entry name" value="HTH_MYB"/>
    <property type="match status" value="1"/>
</dbReference>
<dbReference type="PANTHER" id="PTHR18947:SF28">
    <property type="entry name" value="GIRDIN, ISOFORM A"/>
    <property type="match status" value="1"/>
</dbReference>
<comment type="subcellular location">
    <subcellularLocation>
        <location evidence="1">Cytoplasm</location>
    </subcellularLocation>
</comment>
<evidence type="ECO:0000259" key="6">
    <source>
        <dbReference type="PROSITE" id="PS50090"/>
    </source>
</evidence>